<gene>
    <name evidence="2" type="ORF">LX15_002223</name>
</gene>
<comment type="caution">
    <text evidence="2">The sequence shown here is derived from an EMBL/GenBank/DDBJ whole genome shotgun (WGS) entry which is preliminary data.</text>
</comment>
<dbReference type="RefSeq" id="WP_253669448.1">
    <property type="nucleotide sequence ID" value="NZ_JAMTCP010000009.1"/>
</dbReference>
<name>A0ABT1HSM5_STRSD</name>
<evidence type="ECO:0000256" key="1">
    <source>
        <dbReference type="SAM" id="MobiDB-lite"/>
    </source>
</evidence>
<feature type="region of interest" description="Disordered" evidence="1">
    <location>
        <begin position="1"/>
        <end position="23"/>
    </location>
</feature>
<protein>
    <submittedName>
        <fullName evidence="2">Uncharacterized protein</fullName>
    </submittedName>
</protein>
<sequence length="383" mass="40685">MSPPDAATGPDVDSGPPRASPWPEEATIADVACDRLGRICRALRWSAARRSALLDELRRLWEPWGGAPVARRTGYRSAISPQGVPFELAVVWRGGGTGVLVDFEALGEHPSALSSVDTGREYVRRLGDRQGTALDAYLSVEDLFTTAQPQGPFPLWHGVSWSATGPPVFHVYLNPAIHGGRRADEVTAEAASRLGVGRAWRAVLDHRDRLDAPRWRPVGVALRLSGPGTRRVRVYVTSLADGATLDAQAGIAEGHVPGRIAAALRITTGGRGAGWARPPTLWFTLAPGEPVPVASAVDIPLTTDNDAWAHGRVSRLMISQGLEPLGYSTVLGAVCDRPWVVTRTQTLVSCRPGAPGGRPARVAVYLAPGPCSRDGEPGTTATT</sequence>
<accession>A0ABT1HSM5</accession>
<keyword evidence="3" id="KW-1185">Reference proteome</keyword>
<proteinExistence type="predicted"/>
<reference evidence="2 3" key="1">
    <citation type="submission" date="2022-06" db="EMBL/GenBank/DDBJ databases">
        <title>Genomic Encyclopedia of Archaeal and Bacterial Type Strains, Phase II (KMG-II): from individual species to whole genera.</title>
        <authorList>
            <person name="Goeker M."/>
        </authorList>
    </citation>
    <scope>NUCLEOTIDE SEQUENCE [LARGE SCALE GENOMIC DNA]</scope>
    <source>
        <strain evidence="2 3">DSM 40477</strain>
    </source>
</reference>
<dbReference type="Proteomes" id="UP001205311">
    <property type="component" value="Unassembled WGS sequence"/>
</dbReference>
<dbReference type="EMBL" id="JAMTCP010000009">
    <property type="protein sequence ID" value="MCP2258525.1"/>
    <property type="molecule type" value="Genomic_DNA"/>
</dbReference>
<organism evidence="2 3">
    <name type="scientific">Streptoalloteichus tenebrarius (strain ATCC 17920 / DSM 40477 / JCM 4838 / CBS 697.72 / NBRC 16177 / NCIMB 11028 / NRRL B-12390 / A12253. 1 / ISP 5477)</name>
    <name type="common">Streptomyces tenebrarius</name>
    <dbReference type="NCBI Taxonomy" id="1933"/>
    <lineage>
        <taxon>Bacteria</taxon>
        <taxon>Bacillati</taxon>
        <taxon>Actinomycetota</taxon>
        <taxon>Actinomycetes</taxon>
        <taxon>Pseudonocardiales</taxon>
        <taxon>Pseudonocardiaceae</taxon>
        <taxon>Streptoalloteichus</taxon>
    </lineage>
</organism>
<evidence type="ECO:0000313" key="3">
    <source>
        <dbReference type="Proteomes" id="UP001205311"/>
    </source>
</evidence>
<evidence type="ECO:0000313" key="2">
    <source>
        <dbReference type="EMBL" id="MCP2258525.1"/>
    </source>
</evidence>